<dbReference type="WBParaSite" id="nRc.2.0.1.t04122-RA">
    <property type="protein sequence ID" value="nRc.2.0.1.t04122-RA"/>
    <property type="gene ID" value="nRc.2.0.1.g04122"/>
</dbReference>
<organism evidence="1 2">
    <name type="scientific">Romanomermis culicivorax</name>
    <name type="common">Nematode worm</name>
    <dbReference type="NCBI Taxonomy" id="13658"/>
    <lineage>
        <taxon>Eukaryota</taxon>
        <taxon>Metazoa</taxon>
        <taxon>Ecdysozoa</taxon>
        <taxon>Nematoda</taxon>
        <taxon>Enoplea</taxon>
        <taxon>Dorylaimia</taxon>
        <taxon>Mermithida</taxon>
        <taxon>Mermithoidea</taxon>
        <taxon>Mermithidae</taxon>
        <taxon>Romanomermis</taxon>
    </lineage>
</organism>
<proteinExistence type="predicted"/>
<keyword evidence="1" id="KW-1185">Reference proteome</keyword>
<evidence type="ECO:0000313" key="1">
    <source>
        <dbReference type="Proteomes" id="UP000887565"/>
    </source>
</evidence>
<name>A0A915HRX0_ROMCU</name>
<reference evidence="2" key="1">
    <citation type="submission" date="2022-11" db="UniProtKB">
        <authorList>
            <consortium name="WormBaseParasite"/>
        </authorList>
    </citation>
    <scope>IDENTIFICATION</scope>
</reference>
<dbReference type="AlphaFoldDB" id="A0A915HRX0"/>
<evidence type="ECO:0000313" key="2">
    <source>
        <dbReference type="WBParaSite" id="nRc.2.0.1.t04122-RA"/>
    </source>
</evidence>
<protein>
    <submittedName>
        <fullName evidence="2">Uncharacterized protein</fullName>
    </submittedName>
</protein>
<accession>A0A915HRX0</accession>
<dbReference type="Proteomes" id="UP000887565">
    <property type="component" value="Unplaced"/>
</dbReference>
<sequence>MYYQITILSWHVDRVQTNGTHDLRILLPTKSMGVPMTTISLAIGLENLGVGDRLMASHMPDDFWGKVPKEPLSPQLHHQIDWRFRCYCKRSSPHRKIKVNALRQFPISSFDVDSGNWRMMRDLKFEYVTVIPFFLNPCYTLSDSVGRQSDRTFCYTTPASISRHRIAISIESARRHVCDQK</sequence>